<dbReference type="InterPro" id="IPR001834">
    <property type="entry name" value="CBR-like"/>
</dbReference>
<dbReference type="Gene3D" id="3.10.120.10">
    <property type="entry name" value="Cytochrome b5-like heme/steroid binding domain"/>
    <property type="match status" value="1"/>
</dbReference>
<dbReference type="AlphaFoldDB" id="A0A8H4Q9S9"/>
<comment type="cofactor">
    <cofactor evidence="1 12">
        <name>FAD</name>
        <dbReference type="ChEBI" id="CHEBI:57692"/>
    </cofactor>
</comment>
<evidence type="ECO:0000259" key="15">
    <source>
        <dbReference type="PROSITE" id="PS50255"/>
    </source>
</evidence>
<dbReference type="InterPro" id="IPR008333">
    <property type="entry name" value="Cbr1-like_FAD-bd_dom"/>
</dbReference>
<dbReference type="SMART" id="SM01117">
    <property type="entry name" value="Cyt-b5"/>
    <property type="match status" value="1"/>
</dbReference>
<accession>A0A8H4Q9S9</accession>
<dbReference type="InterPro" id="IPR017927">
    <property type="entry name" value="FAD-bd_FR_type"/>
</dbReference>
<comment type="subcellular location">
    <subcellularLocation>
        <location evidence="2">Mitochondrion outer membrane</location>
        <topology evidence="2">Single-pass membrane protein</topology>
    </subcellularLocation>
</comment>
<evidence type="ECO:0000256" key="11">
    <source>
        <dbReference type="ARBA" id="ARBA00023136"/>
    </source>
</evidence>
<feature type="binding site" evidence="12">
    <location>
        <position position="280"/>
    </location>
    <ligand>
        <name>FAD</name>
        <dbReference type="ChEBI" id="CHEBI:57692"/>
    </ligand>
</feature>
<evidence type="ECO:0000256" key="7">
    <source>
        <dbReference type="ARBA" id="ARBA00022827"/>
    </source>
</evidence>
<dbReference type="GO" id="GO:0016491">
    <property type="term" value="F:oxidoreductase activity"/>
    <property type="evidence" value="ECO:0007669"/>
    <property type="project" value="UniProtKB-KW"/>
</dbReference>
<gene>
    <name evidence="17" type="ORF">GQ602_002142</name>
</gene>
<dbReference type="OrthoDB" id="432685at2759"/>
<evidence type="ECO:0000256" key="10">
    <source>
        <dbReference type="ARBA" id="ARBA00023027"/>
    </source>
</evidence>
<dbReference type="InterPro" id="IPR001433">
    <property type="entry name" value="OxRdtase_FAD/NAD-bd"/>
</dbReference>
<evidence type="ECO:0000256" key="9">
    <source>
        <dbReference type="ARBA" id="ARBA00023004"/>
    </source>
</evidence>
<keyword evidence="6 13" id="KW-0479">Metal-binding</keyword>
<dbReference type="CDD" id="cd06183">
    <property type="entry name" value="cyt_b5_reduct_like"/>
    <property type="match status" value="1"/>
</dbReference>
<dbReference type="PANTHER" id="PTHR19370">
    <property type="entry name" value="NADH-CYTOCHROME B5 REDUCTASE"/>
    <property type="match status" value="1"/>
</dbReference>
<dbReference type="Pfam" id="PF00173">
    <property type="entry name" value="Cyt-b5"/>
    <property type="match status" value="1"/>
</dbReference>
<dbReference type="SUPFAM" id="SSF52343">
    <property type="entry name" value="Ferredoxin reductase-like, C-terminal NADP-linked domain"/>
    <property type="match status" value="1"/>
</dbReference>
<dbReference type="PRINTS" id="PR00363">
    <property type="entry name" value="CYTOCHROMEB5"/>
</dbReference>
<evidence type="ECO:0000256" key="13">
    <source>
        <dbReference type="RuleBase" id="RU362121"/>
    </source>
</evidence>
<dbReference type="EMBL" id="JAACLJ010000002">
    <property type="protein sequence ID" value="KAF4591843.1"/>
    <property type="molecule type" value="Genomic_DNA"/>
</dbReference>
<dbReference type="SUPFAM" id="SSF55856">
    <property type="entry name" value="Cytochrome b5-like heme/steroid binding domain"/>
    <property type="match status" value="1"/>
</dbReference>
<dbReference type="Pfam" id="PF00970">
    <property type="entry name" value="FAD_binding_6"/>
    <property type="match status" value="1"/>
</dbReference>
<organism evidence="17 18">
    <name type="scientific">Ophiocordyceps camponoti-floridani</name>
    <dbReference type="NCBI Taxonomy" id="2030778"/>
    <lineage>
        <taxon>Eukaryota</taxon>
        <taxon>Fungi</taxon>
        <taxon>Dikarya</taxon>
        <taxon>Ascomycota</taxon>
        <taxon>Pezizomycotina</taxon>
        <taxon>Sordariomycetes</taxon>
        <taxon>Hypocreomycetidae</taxon>
        <taxon>Hypocreales</taxon>
        <taxon>Ophiocordycipitaceae</taxon>
        <taxon>Ophiocordyceps</taxon>
    </lineage>
</organism>
<keyword evidence="7 12" id="KW-0274">FAD</keyword>
<feature type="compositionally biased region" description="Basic and acidic residues" evidence="14">
    <location>
        <begin position="92"/>
        <end position="102"/>
    </location>
</feature>
<dbReference type="InterPro" id="IPR039261">
    <property type="entry name" value="FNR_nucleotide-bd"/>
</dbReference>
<keyword evidence="8" id="KW-0560">Oxidoreductase</keyword>
<protein>
    <submittedName>
        <fullName evidence="17">Putative NADH cytb-reductase</fullName>
    </submittedName>
</protein>
<dbReference type="GO" id="GO:0020037">
    <property type="term" value="F:heme binding"/>
    <property type="evidence" value="ECO:0007669"/>
    <property type="project" value="UniProtKB-UniRule"/>
</dbReference>
<dbReference type="Proteomes" id="UP000562929">
    <property type="component" value="Unassembled WGS sequence"/>
</dbReference>
<evidence type="ECO:0000256" key="2">
    <source>
        <dbReference type="ARBA" id="ARBA00004572"/>
    </source>
</evidence>
<feature type="domain" description="FAD-binding FR-type" evidence="16">
    <location>
        <begin position="211"/>
        <end position="315"/>
    </location>
</feature>
<dbReference type="Pfam" id="PF00175">
    <property type="entry name" value="NAD_binding_1"/>
    <property type="match status" value="1"/>
</dbReference>
<dbReference type="SUPFAM" id="SSF63380">
    <property type="entry name" value="Riboflavin synthase domain-like"/>
    <property type="match status" value="1"/>
</dbReference>
<feature type="binding site" evidence="12">
    <location>
        <position position="263"/>
    </location>
    <ligand>
        <name>FAD</name>
        <dbReference type="ChEBI" id="CHEBI:57692"/>
    </ligand>
</feature>
<evidence type="ECO:0000256" key="4">
    <source>
        <dbReference type="ARBA" id="ARBA00022617"/>
    </source>
</evidence>
<dbReference type="InterPro" id="IPR001709">
    <property type="entry name" value="Flavoprot_Pyr_Nucl_cyt_Rdtase"/>
</dbReference>
<feature type="binding site" evidence="12">
    <location>
        <position position="332"/>
    </location>
    <ligand>
        <name>FAD</name>
        <dbReference type="ChEBI" id="CHEBI:57692"/>
    </ligand>
</feature>
<feature type="binding site" evidence="12">
    <location>
        <position position="288"/>
    </location>
    <ligand>
        <name>FAD</name>
        <dbReference type="ChEBI" id="CHEBI:57692"/>
    </ligand>
</feature>
<dbReference type="PROSITE" id="PS51384">
    <property type="entry name" value="FAD_FR"/>
    <property type="match status" value="1"/>
</dbReference>
<dbReference type="FunFam" id="3.40.50.80:FF:000009">
    <property type="entry name" value="NADH-cytochrome b5 reductase"/>
    <property type="match status" value="1"/>
</dbReference>
<dbReference type="GO" id="GO:0046872">
    <property type="term" value="F:metal ion binding"/>
    <property type="evidence" value="ECO:0007669"/>
    <property type="project" value="UniProtKB-UniRule"/>
</dbReference>
<evidence type="ECO:0000256" key="12">
    <source>
        <dbReference type="PIRSR" id="PIRSR601834-1"/>
    </source>
</evidence>
<evidence type="ECO:0000256" key="1">
    <source>
        <dbReference type="ARBA" id="ARBA00001974"/>
    </source>
</evidence>
<keyword evidence="5 12" id="KW-0285">Flavoprotein</keyword>
<keyword evidence="9 13" id="KW-0408">Iron</keyword>
<dbReference type="InterPro" id="IPR036400">
    <property type="entry name" value="Cyt_B5-like_heme/steroid_sf"/>
</dbReference>
<reference evidence="17 18" key="1">
    <citation type="journal article" date="2020" name="G3 (Bethesda)">
        <title>Genetic Underpinnings of Host Manipulation by Ophiocordyceps as Revealed by Comparative Transcriptomics.</title>
        <authorList>
            <person name="Will I."/>
            <person name="Das B."/>
            <person name="Trinh T."/>
            <person name="Brachmann A."/>
            <person name="Ohm R.A."/>
            <person name="de Bekker C."/>
        </authorList>
    </citation>
    <scope>NUCLEOTIDE SEQUENCE [LARGE SCALE GENOMIC DNA]</scope>
    <source>
        <strain evidence="17 18">EC05</strain>
    </source>
</reference>
<proteinExistence type="inferred from homology"/>
<dbReference type="Gene3D" id="2.40.30.10">
    <property type="entry name" value="Translation factors"/>
    <property type="match status" value="1"/>
</dbReference>
<keyword evidence="4 13" id="KW-0349">Heme</keyword>
<evidence type="ECO:0000256" key="8">
    <source>
        <dbReference type="ARBA" id="ARBA00023002"/>
    </source>
</evidence>
<evidence type="ECO:0000256" key="6">
    <source>
        <dbReference type="ARBA" id="ARBA00022723"/>
    </source>
</evidence>
<sequence length="455" mass="50631">MEYDEMQVATHNTPEDTWLVIHGKVYDLTKYMVDHPGGPEIINETAGLDASENFDNAGHSEDAFDLMKDLCVGTLKGFKKKSDKPPRVQIKRKPEAPEKDPARPLSKLVNQGIFMSATTAIYFLAFRSHHVPKAFVNFIRDSSGDPHRHGFFKGLLIGAGAFSILDLWAGRRFTKAFLNRTKGFESYPAHIKMPPVVEKDELLQSGWLDPVNYSNLPLKAKTEVTPNVWRFTFSLPTEKDILGLPIGQHVAIKAQIDGENVSRSYTPVSNNHDKGVLELVIKIYPDGKLTNGLLSNIEVGDTVPFRGPKGAMRYHRGLCKKIGMVAGGTGITPMYQLIRAICEDDRDLTRVSLIYANRSEDDILLRKELDAFARKYPQNFEVYYVVDHPPPGWKYGSGHVDQDLMKKKLPGPKDGSKMMLCGPPGMVNACKAGLGNLGFTLPGVASKITDQIFLF</sequence>
<evidence type="ECO:0000313" key="17">
    <source>
        <dbReference type="EMBL" id="KAF4591843.1"/>
    </source>
</evidence>
<feature type="binding site" evidence="12">
    <location>
        <position position="265"/>
    </location>
    <ligand>
        <name>FAD</name>
        <dbReference type="ChEBI" id="CHEBI:57692"/>
    </ligand>
</feature>
<dbReference type="InterPro" id="IPR017938">
    <property type="entry name" value="Riboflavin_synthase-like_b-brl"/>
</dbReference>
<comment type="caution">
    <text evidence="17">The sequence shown here is derived from an EMBL/GenBank/DDBJ whole genome shotgun (WGS) entry which is preliminary data.</text>
</comment>
<comment type="similarity">
    <text evidence="3">Belongs to the flavoprotein pyridine nucleotide cytochrome reductase family.</text>
</comment>
<dbReference type="GO" id="GO:0005741">
    <property type="term" value="C:mitochondrial outer membrane"/>
    <property type="evidence" value="ECO:0007669"/>
    <property type="project" value="UniProtKB-SubCell"/>
</dbReference>
<dbReference type="PROSITE" id="PS00191">
    <property type="entry name" value="CYTOCHROME_B5_1"/>
    <property type="match status" value="1"/>
</dbReference>
<keyword evidence="18" id="KW-1185">Reference proteome</keyword>
<dbReference type="InterPro" id="IPR018506">
    <property type="entry name" value="Cyt_B5_heme-BS"/>
</dbReference>
<feature type="binding site" evidence="12">
    <location>
        <position position="282"/>
    </location>
    <ligand>
        <name>FAD</name>
        <dbReference type="ChEBI" id="CHEBI:57692"/>
    </ligand>
</feature>
<dbReference type="Gene3D" id="3.40.50.80">
    <property type="entry name" value="Nucleotide-binding domain of ferredoxin-NADP reductase (FNR) module"/>
    <property type="match status" value="1"/>
</dbReference>
<evidence type="ECO:0000256" key="14">
    <source>
        <dbReference type="SAM" id="MobiDB-lite"/>
    </source>
</evidence>
<comment type="similarity">
    <text evidence="13">Belongs to the cytochrome b5 family.</text>
</comment>
<dbReference type="GO" id="GO:0005783">
    <property type="term" value="C:endoplasmic reticulum"/>
    <property type="evidence" value="ECO:0007669"/>
    <property type="project" value="TreeGrafter"/>
</dbReference>
<evidence type="ECO:0000313" key="18">
    <source>
        <dbReference type="Proteomes" id="UP000562929"/>
    </source>
</evidence>
<name>A0A8H4Q9S9_9HYPO</name>
<dbReference type="PRINTS" id="PR00371">
    <property type="entry name" value="FPNCR"/>
</dbReference>
<dbReference type="PROSITE" id="PS50255">
    <property type="entry name" value="CYTOCHROME_B5_2"/>
    <property type="match status" value="1"/>
</dbReference>
<evidence type="ECO:0000259" key="16">
    <source>
        <dbReference type="PROSITE" id="PS51384"/>
    </source>
</evidence>
<dbReference type="PANTHER" id="PTHR19370:SF178">
    <property type="entry name" value="CYTOCHROME-B5 REDUCTASE"/>
    <property type="match status" value="1"/>
</dbReference>
<dbReference type="InterPro" id="IPR001199">
    <property type="entry name" value="Cyt_B5-like_heme/steroid-bd"/>
</dbReference>
<feature type="region of interest" description="Disordered" evidence="14">
    <location>
        <begin position="79"/>
        <end position="103"/>
    </location>
</feature>
<dbReference type="PRINTS" id="PR00406">
    <property type="entry name" value="CYTB5RDTASE"/>
</dbReference>
<keyword evidence="10" id="KW-0520">NAD</keyword>
<evidence type="ECO:0000256" key="5">
    <source>
        <dbReference type="ARBA" id="ARBA00022630"/>
    </source>
</evidence>
<evidence type="ECO:0000256" key="3">
    <source>
        <dbReference type="ARBA" id="ARBA00006105"/>
    </source>
</evidence>
<feature type="domain" description="Cytochrome b5 heme-binding" evidence="15">
    <location>
        <begin position="1"/>
        <end position="76"/>
    </location>
</feature>
<keyword evidence="11" id="KW-0472">Membrane</keyword>